<keyword evidence="2" id="KW-1185">Reference proteome</keyword>
<evidence type="ECO:0000313" key="2">
    <source>
        <dbReference type="Proteomes" id="UP001231649"/>
    </source>
</evidence>
<accession>A0ACC2Q7Z0</accession>
<reference evidence="1" key="1">
    <citation type="submission" date="2023-03" db="EMBL/GenBank/DDBJ databases">
        <title>Chromosome-level genomes of two armyworms, Mythimna separata and Mythimna loreyi, provide insights into the biosynthesis and reception of sex pheromones.</title>
        <authorList>
            <person name="Zhao H."/>
        </authorList>
    </citation>
    <scope>NUCLEOTIDE SEQUENCE</scope>
    <source>
        <strain evidence="1">BeijingLab</strain>
    </source>
</reference>
<comment type="caution">
    <text evidence="1">The sequence shown here is derived from an EMBL/GenBank/DDBJ whole genome shotgun (WGS) entry which is preliminary data.</text>
</comment>
<gene>
    <name evidence="1" type="ORF">PYW08_009747</name>
</gene>
<evidence type="ECO:0000313" key="1">
    <source>
        <dbReference type="EMBL" id="KAJ8709743.1"/>
    </source>
</evidence>
<dbReference type="EMBL" id="CM056800">
    <property type="protein sequence ID" value="KAJ8709743.1"/>
    <property type="molecule type" value="Genomic_DNA"/>
</dbReference>
<protein>
    <submittedName>
        <fullName evidence="1">Uncharacterized protein</fullName>
    </submittedName>
</protein>
<sequence length="382" mass="44645">MTLSMLLLKMLHCKQMNGRNSTSTSAGDESASSSSHDENSREKISIKKERNDESICRVCLKEGCIPIFENKTEDLAESLNTFAGIEIRTDDPYPKYLCQPCYTLLQGAILFRKTAQQSDEILKHPPEDLLTADNDDTYDYPEDENNSWEYEPKDKKKKSYYCKKCEISFDSFKEYADHKQTEEHENKKVLCPICNNSYTELYIKKHLALHKEKPSYMCDICGKNFIVQGHFTRHRLTHFYKLPFKCSFCPYRGRFSESLKMHMRSHTGVKPYQCAQCPSRFINKSNLNRHTLTHKGEHDFRCETCGRGFYTKRELELHYKVDHTGIKDHVCNICGKAFGYRKQMMKHQLKVHKRAKLKSGRMPLYLQIETMKQQGLSIESES</sequence>
<name>A0ACC2Q7Z0_9NEOP</name>
<dbReference type="Proteomes" id="UP001231649">
    <property type="component" value="Chromosome 24"/>
</dbReference>
<proteinExistence type="predicted"/>
<organism evidence="1 2">
    <name type="scientific">Mythimna loreyi</name>
    <dbReference type="NCBI Taxonomy" id="667449"/>
    <lineage>
        <taxon>Eukaryota</taxon>
        <taxon>Metazoa</taxon>
        <taxon>Ecdysozoa</taxon>
        <taxon>Arthropoda</taxon>
        <taxon>Hexapoda</taxon>
        <taxon>Insecta</taxon>
        <taxon>Pterygota</taxon>
        <taxon>Neoptera</taxon>
        <taxon>Endopterygota</taxon>
        <taxon>Lepidoptera</taxon>
        <taxon>Glossata</taxon>
        <taxon>Ditrysia</taxon>
        <taxon>Noctuoidea</taxon>
        <taxon>Noctuidae</taxon>
        <taxon>Noctuinae</taxon>
        <taxon>Hadenini</taxon>
        <taxon>Mythimna</taxon>
    </lineage>
</organism>